<keyword evidence="1 3" id="KW-0808">Transferase</keyword>
<reference evidence="3 4" key="1">
    <citation type="submission" date="2020-07" db="EMBL/GenBank/DDBJ databases">
        <title>Draft genome sequence of four isobutane-metabolizing strains capable of cometabolically degrading diverse ether contaminants.</title>
        <authorList>
            <person name="Chen W."/>
            <person name="Faulkner N."/>
            <person name="Smith C."/>
            <person name="Hyman M."/>
        </authorList>
    </citation>
    <scope>NUCLEOTIDE SEQUENCE [LARGE SCALE GENOMIC DNA]</scope>
    <source>
        <strain evidence="3 4">2A</strain>
    </source>
</reference>
<evidence type="ECO:0000256" key="1">
    <source>
        <dbReference type="ARBA" id="ARBA00022679"/>
    </source>
</evidence>
<dbReference type="Gene3D" id="3.40.50.2000">
    <property type="entry name" value="Glycogen Phosphorylase B"/>
    <property type="match status" value="2"/>
</dbReference>
<dbReference type="SUPFAM" id="SSF53756">
    <property type="entry name" value="UDP-Glycosyltransferase/glycogen phosphorylase"/>
    <property type="match status" value="1"/>
</dbReference>
<dbReference type="Pfam" id="PF00534">
    <property type="entry name" value="Glycos_transf_1"/>
    <property type="match status" value="1"/>
</dbReference>
<gene>
    <name evidence="3" type="ORF">HZU40_14035</name>
</gene>
<dbReference type="GO" id="GO:0016757">
    <property type="term" value="F:glycosyltransferase activity"/>
    <property type="evidence" value="ECO:0007669"/>
    <property type="project" value="InterPro"/>
</dbReference>
<evidence type="ECO:0000313" key="4">
    <source>
        <dbReference type="Proteomes" id="UP000515498"/>
    </source>
</evidence>
<dbReference type="AlphaFoldDB" id="A0A7G8PP33"/>
<dbReference type="EMBL" id="CP059894">
    <property type="protein sequence ID" value="QNJ96099.1"/>
    <property type="molecule type" value="Genomic_DNA"/>
</dbReference>
<dbReference type="PANTHER" id="PTHR12526:SF595">
    <property type="entry name" value="BLL5217 PROTEIN"/>
    <property type="match status" value="1"/>
</dbReference>
<organism evidence="3 4">
    <name type="scientific">Mycolicibacterium fluoranthenivorans</name>
    <dbReference type="NCBI Taxonomy" id="258505"/>
    <lineage>
        <taxon>Bacteria</taxon>
        <taxon>Bacillati</taxon>
        <taxon>Actinomycetota</taxon>
        <taxon>Actinomycetes</taxon>
        <taxon>Mycobacteriales</taxon>
        <taxon>Mycobacteriaceae</taxon>
        <taxon>Mycolicibacterium</taxon>
    </lineage>
</organism>
<dbReference type="CDD" id="cd03802">
    <property type="entry name" value="GT4_AviGT4-like"/>
    <property type="match status" value="1"/>
</dbReference>
<name>A0A7G8PP33_9MYCO</name>
<evidence type="ECO:0000313" key="3">
    <source>
        <dbReference type="EMBL" id="QNJ96099.1"/>
    </source>
</evidence>
<evidence type="ECO:0000259" key="2">
    <source>
        <dbReference type="Pfam" id="PF00534"/>
    </source>
</evidence>
<feature type="domain" description="Glycosyl transferase family 1" evidence="2">
    <location>
        <begin position="177"/>
        <end position="307"/>
    </location>
</feature>
<dbReference type="KEGG" id="mflu:HZU40_14035"/>
<protein>
    <submittedName>
        <fullName evidence="3">Glycosyltransferase family 4 protein</fullName>
    </submittedName>
</protein>
<accession>A0A7G8PP33</accession>
<sequence>MTTCERLAVRDPLRIAVLAPIAWRTPPRHYGPWEQFASLLTEGLVAAGHHVTLFATADSLTAAQLQATTPTGWSEDTSIDAKVAECLHIASVFERGGDFDIIHNGFDFLPLTYSELVDTPVVTTIHGFSSEKIVPVYQRYDGAGAYVSISDADRHPDLHYAATIHHGIDIDRFAVHPSPGEHLLFFGRIHPDKGTAHAIEVARRCGRRLDIAGIIQDEEYFRDAVAPHLDGDQVRYLGAVDADSRTEVLGGAHALLHLIDFDEPFGYSVVESMACGTPVIAHARGSMGELIEHGVTGYLAADMDAAVAAVDAAGGLDRAKIAECAAARFSVSAMVDKYVDVYRDVLGARA</sequence>
<dbReference type="InterPro" id="IPR001296">
    <property type="entry name" value="Glyco_trans_1"/>
</dbReference>
<dbReference type="PANTHER" id="PTHR12526">
    <property type="entry name" value="GLYCOSYLTRANSFERASE"/>
    <property type="match status" value="1"/>
</dbReference>
<proteinExistence type="predicted"/>
<dbReference type="Proteomes" id="UP000515498">
    <property type="component" value="Chromosome"/>
</dbReference>